<protein>
    <submittedName>
        <fullName evidence="1">Uncharacterized protein</fullName>
    </submittedName>
</protein>
<dbReference type="AlphaFoldDB" id="A0A0B6YEA3"/>
<name>A0A0B6YEA3_9EUPU</name>
<sequence>MYEEAKNQLLDWSLSLKHSSSRDDSVDICVSQEPHIPSHPQKRWTSKMIMHWKTPCT</sequence>
<evidence type="ECO:0000313" key="1">
    <source>
        <dbReference type="EMBL" id="CEK53850.1"/>
    </source>
</evidence>
<dbReference type="EMBL" id="HACG01006985">
    <property type="protein sequence ID" value="CEK53850.1"/>
    <property type="molecule type" value="Transcribed_RNA"/>
</dbReference>
<accession>A0A0B6YEA3</accession>
<proteinExistence type="predicted"/>
<gene>
    <name evidence="1" type="primary">ORF21377</name>
</gene>
<organism evidence="1">
    <name type="scientific">Arion vulgaris</name>
    <dbReference type="NCBI Taxonomy" id="1028688"/>
    <lineage>
        <taxon>Eukaryota</taxon>
        <taxon>Metazoa</taxon>
        <taxon>Spiralia</taxon>
        <taxon>Lophotrochozoa</taxon>
        <taxon>Mollusca</taxon>
        <taxon>Gastropoda</taxon>
        <taxon>Heterobranchia</taxon>
        <taxon>Euthyneura</taxon>
        <taxon>Panpulmonata</taxon>
        <taxon>Eupulmonata</taxon>
        <taxon>Stylommatophora</taxon>
        <taxon>Helicina</taxon>
        <taxon>Arionoidea</taxon>
        <taxon>Arionidae</taxon>
        <taxon>Arion</taxon>
    </lineage>
</organism>
<reference evidence="1" key="1">
    <citation type="submission" date="2014-12" db="EMBL/GenBank/DDBJ databases">
        <title>Insight into the proteome of Arion vulgaris.</title>
        <authorList>
            <person name="Aradska J."/>
            <person name="Bulat T."/>
            <person name="Smidak R."/>
            <person name="Sarate P."/>
            <person name="Gangsoo J."/>
            <person name="Sialana F."/>
            <person name="Bilban M."/>
            <person name="Lubec G."/>
        </authorList>
    </citation>
    <scope>NUCLEOTIDE SEQUENCE</scope>
    <source>
        <tissue evidence="1">Skin</tissue>
    </source>
</reference>